<dbReference type="InterPro" id="IPR036890">
    <property type="entry name" value="HATPase_C_sf"/>
</dbReference>
<feature type="domain" description="HAMP" evidence="17">
    <location>
        <begin position="168"/>
        <end position="220"/>
    </location>
</feature>
<keyword evidence="12 15" id="KW-1133">Transmembrane helix</keyword>
<evidence type="ECO:0000256" key="9">
    <source>
        <dbReference type="ARBA" id="ARBA00022741"/>
    </source>
</evidence>
<feature type="transmembrane region" description="Helical" evidence="15">
    <location>
        <begin position="12"/>
        <end position="37"/>
    </location>
</feature>
<reference evidence="18 19" key="1">
    <citation type="submission" date="2016-09" db="EMBL/GenBank/DDBJ databases">
        <title>Acidihalobacter prosperus V6 (DSM14174).</title>
        <authorList>
            <person name="Khaleque H.N."/>
            <person name="Ramsay J.P."/>
            <person name="Murphy R.J.T."/>
            <person name="Kaksonen A.H."/>
            <person name="Boxall N.J."/>
            <person name="Watkin E.L.J."/>
        </authorList>
    </citation>
    <scope>NUCLEOTIDE SEQUENCE [LARGE SCALE GENOMIC DNA]</scope>
    <source>
        <strain evidence="18 19">V6</strain>
    </source>
</reference>
<dbReference type="CDD" id="cd06225">
    <property type="entry name" value="HAMP"/>
    <property type="match status" value="1"/>
</dbReference>
<comment type="catalytic activity">
    <reaction evidence="1">
        <text>ATP + protein L-histidine = ADP + protein N-phospho-L-histidine.</text>
        <dbReference type="EC" id="2.7.13.3"/>
    </reaction>
</comment>
<feature type="domain" description="Histidine kinase" evidence="16">
    <location>
        <begin position="228"/>
        <end position="427"/>
    </location>
</feature>
<evidence type="ECO:0000256" key="15">
    <source>
        <dbReference type="SAM" id="Phobius"/>
    </source>
</evidence>
<sequence>MKLPSFWPDTLFTRMVLLIAGLLLLGQAAVYGFLHAYEYGPRSQRLADLWAQTLILASAVPPSAYPVLQRQFDDRHIRLSTAAPVPEQAVPPRNRFLRSVETRLRDRLGPTAAIRIDRSTHRLWLSWQDKRPIQLGLPIAQGNPVPLPYFRLIALLILSLLGGFLAARQINRPLTTLVNAVARLREGRLPDPVIAHGPRDIRELATRFNRLLADIDALIKERQLVLVGVSHDLRTPLTRIRLASEFLPESAADTREEIVANIREMDSIIEQFIGYARDGREETPQLVALDMLVAETIERSGTPENGGNIRFAPGLGGKTLPIQPVAMSRLIRNLIDNALQHGTAPIDVETSLQGDRAVLRVHDHGPGIPPDRLAAMTHPYVHGSASGGIGLGLAIVERIARNHGGRLTLANDPQGGLEAIVSLPIAYSRPRLAAD</sequence>
<gene>
    <name evidence="18" type="ORF">BJI67_08690</name>
</gene>
<evidence type="ECO:0000256" key="12">
    <source>
        <dbReference type="ARBA" id="ARBA00022989"/>
    </source>
</evidence>
<dbReference type="Pfam" id="PF00672">
    <property type="entry name" value="HAMP"/>
    <property type="match status" value="1"/>
</dbReference>
<keyword evidence="7" id="KW-0808">Transferase</keyword>
<dbReference type="EMBL" id="CP017448">
    <property type="protein sequence ID" value="AOV17125.1"/>
    <property type="molecule type" value="Genomic_DNA"/>
</dbReference>
<keyword evidence="13" id="KW-0902">Two-component regulatory system</keyword>
<dbReference type="KEGG" id="aaeo:BJI67_08690"/>
<keyword evidence="14 15" id="KW-0472">Membrane</keyword>
<dbReference type="SUPFAM" id="SSF55874">
    <property type="entry name" value="ATPase domain of HSP90 chaperone/DNA topoisomerase II/histidine kinase"/>
    <property type="match status" value="1"/>
</dbReference>
<dbReference type="RefSeq" id="WP_070072696.1">
    <property type="nucleotide sequence ID" value="NZ_CP017448.1"/>
</dbReference>
<protein>
    <recommendedName>
        <fullName evidence="3">histidine kinase</fullName>
        <ecNumber evidence="3">2.7.13.3</ecNumber>
    </recommendedName>
</protein>
<dbReference type="Pfam" id="PF02518">
    <property type="entry name" value="HATPase_c"/>
    <property type="match status" value="1"/>
</dbReference>
<keyword evidence="4" id="KW-1003">Cell membrane</keyword>
<evidence type="ECO:0000256" key="1">
    <source>
        <dbReference type="ARBA" id="ARBA00000085"/>
    </source>
</evidence>
<dbReference type="InterPro" id="IPR036097">
    <property type="entry name" value="HisK_dim/P_sf"/>
</dbReference>
<dbReference type="CDD" id="cd00082">
    <property type="entry name" value="HisKA"/>
    <property type="match status" value="1"/>
</dbReference>
<dbReference type="InterPro" id="IPR003660">
    <property type="entry name" value="HAMP_dom"/>
</dbReference>
<dbReference type="InterPro" id="IPR004358">
    <property type="entry name" value="Sig_transdc_His_kin-like_C"/>
</dbReference>
<dbReference type="SMART" id="SM00388">
    <property type="entry name" value="HisKA"/>
    <property type="match status" value="2"/>
</dbReference>
<keyword evidence="10" id="KW-0418">Kinase</keyword>
<dbReference type="InterPro" id="IPR003661">
    <property type="entry name" value="HisK_dim/P_dom"/>
</dbReference>
<dbReference type="Proteomes" id="UP000095342">
    <property type="component" value="Chromosome"/>
</dbReference>
<accession>A0A1D8K823</accession>
<proteinExistence type="predicted"/>
<evidence type="ECO:0000256" key="6">
    <source>
        <dbReference type="ARBA" id="ARBA00022553"/>
    </source>
</evidence>
<dbReference type="InterPro" id="IPR050980">
    <property type="entry name" value="2C_sensor_his_kinase"/>
</dbReference>
<evidence type="ECO:0000256" key="2">
    <source>
        <dbReference type="ARBA" id="ARBA00004429"/>
    </source>
</evidence>
<evidence type="ECO:0000313" key="19">
    <source>
        <dbReference type="Proteomes" id="UP000095342"/>
    </source>
</evidence>
<evidence type="ECO:0000256" key="7">
    <source>
        <dbReference type="ARBA" id="ARBA00022679"/>
    </source>
</evidence>
<dbReference type="Gene3D" id="1.10.287.130">
    <property type="match status" value="1"/>
</dbReference>
<dbReference type="EC" id="2.7.13.3" evidence="3"/>
<dbReference type="GO" id="GO:0005524">
    <property type="term" value="F:ATP binding"/>
    <property type="evidence" value="ECO:0007669"/>
    <property type="project" value="UniProtKB-KW"/>
</dbReference>
<feature type="transmembrane region" description="Helical" evidence="15">
    <location>
        <begin position="149"/>
        <end position="167"/>
    </location>
</feature>
<comment type="subcellular location">
    <subcellularLocation>
        <location evidence="2">Cell inner membrane</location>
        <topology evidence="2">Multi-pass membrane protein</topology>
    </subcellularLocation>
</comment>
<organism evidence="18 19">
    <name type="scientific">Acidihalobacter aeolianus</name>
    <dbReference type="NCBI Taxonomy" id="2792603"/>
    <lineage>
        <taxon>Bacteria</taxon>
        <taxon>Pseudomonadati</taxon>
        <taxon>Pseudomonadota</taxon>
        <taxon>Gammaproteobacteria</taxon>
        <taxon>Chromatiales</taxon>
        <taxon>Ectothiorhodospiraceae</taxon>
        <taxon>Acidihalobacter</taxon>
    </lineage>
</organism>
<dbReference type="PANTHER" id="PTHR44936:SF5">
    <property type="entry name" value="SENSOR HISTIDINE KINASE ENVZ"/>
    <property type="match status" value="1"/>
</dbReference>
<keyword evidence="9" id="KW-0547">Nucleotide-binding</keyword>
<evidence type="ECO:0000259" key="16">
    <source>
        <dbReference type="PROSITE" id="PS50109"/>
    </source>
</evidence>
<evidence type="ECO:0000256" key="8">
    <source>
        <dbReference type="ARBA" id="ARBA00022692"/>
    </source>
</evidence>
<dbReference type="SMART" id="SM00304">
    <property type="entry name" value="HAMP"/>
    <property type="match status" value="1"/>
</dbReference>
<keyword evidence="19" id="KW-1185">Reference proteome</keyword>
<dbReference type="PROSITE" id="PS50109">
    <property type="entry name" value="HIS_KIN"/>
    <property type="match status" value="1"/>
</dbReference>
<evidence type="ECO:0000256" key="4">
    <source>
        <dbReference type="ARBA" id="ARBA00022475"/>
    </source>
</evidence>
<dbReference type="PANTHER" id="PTHR44936">
    <property type="entry name" value="SENSOR PROTEIN CREC"/>
    <property type="match status" value="1"/>
</dbReference>
<evidence type="ECO:0000256" key="10">
    <source>
        <dbReference type="ARBA" id="ARBA00022777"/>
    </source>
</evidence>
<keyword evidence="8 15" id="KW-0812">Transmembrane</keyword>
<dbReference type="SUPFAM" id="SSF47384">
    <property type="entry name" value="Homodimeric domain of signal transducing histidine kinase"/>
    <property type="match status" value="1"/>
</dbReference>
<dbReference type="Pfam" id="PF00512">
    <property type="entry name" value="HisKA"/>
    <property type="match status" value="1"/>
</dbReference>
<evidence type="ECO:0000256" key="14">
    <source>
        <dbReference type="ARBA" id="ARBA00023136"/>
    </source>
</evidence>
<evidence type="ECO:0000256" key="11">
    <source>
        <dbReference type="ARBA" id="ARBA00022840"/>
    </source>
</evidence>
<dbReference type="CDD" id="cd00075">
    <property type="entry name" value="HATPase"/>
    <property type="match status" value="1"/>
</dbReference>
<dbReference type="GO" id="GO:0005886">
    <property type="term" value="C:plasma membrane"/>
    <property type="evidence" value="ECO:0007669"/>
    <property type="project" value="UniProtKB-SubCell"/>
</dbReference>
<dbReference type="InterPro" id="IPR005467">
    <property type="entry name" value="His_kinase_dom"/>
</dbReference>
<dbReference type="GO" id="GO:0000155">
    <property type="term" value="F:phosphorelay sensor kinase activity"/>
    <property type="evidence" value="ECO:0007669"/>
    <property type="project" value="InterPro"/>
</dbReference>
<name>A0A1D8K823_9GAMM</name>
<evidence type="ECO:0000313" key="18">
    <source>
        <dbReference type="EMBL" id="AOV17125.1"/>
    </source>
</evidence>
<dbReference type="Gene3D" id="3.30.565.10">
    <property type="entry name" value="Histidine kinase-like ATPase, C-terminal domain"/>
    <property type="match status" value="1"/>
</dbReference>
<keyword evidence="6" id="KW-0597">Phosphoprotein</keyword>
<evidence type="ECO:0000256" key="13">
    <source>
        <dbReference type="ARBA" id="ARBA00023012"/>
    </source>
</evidence>
<evidence type="ECO:0000259" key="17">
    <source>
        <dbReference type="PROSITE" id="PS50885"/>
    </source>
</evidence>
<evidence type="ECO:0000256" key="5">
    <source>
        <dbReference type="ARBA" id="ARBA00022519"/>
    </source>
</evidence>
<dbReference type="SUPFAM" id="SSF158472">
    <property type="entry name" value="HAMP domain-like"/>
    <property type="match status" value="1"/>
</dbReference>
<dbReference type="PRINTS" id="PR00344">
    <property type="entry name" value="BCTRLSENSOR"/>
</dbReference>
<dbReference type="PROSITE" id="PS50885">
    <property type="entry name" value="HAMP"/>
    <property type="match status" value="1"/>
</dbReference>
<evidence type="ECO:0000256" key="3">
    <source>
        <dbReference type="ARBA" id="ARBA00012438"/>
    </source>
</evidence>
<dbReference type="InterPro" id="IPR003594">
    <property type="entry name" value="HATPase_dom"/>
</dbReference>
<dbReference type="AlphaFoldDB" id="A0A1D8K823"/>
<keyword evidence="11" id="KW-0067">ATP-binding</keyword>
<keyword evidence="5" id="KW-0997">Cell inner membrane</keyword>
<dbReference type="SMART" id="SM00387">
    <property type="entry name" value="HATPase_c"/>
    <property type="match status" value="1"/>
</dbReference>